<dbReference type="RefSeq" id="WP_073199488.1">
    <property type="nucleotide sequence ID" value="NZ_FRCZ01000001.1"/>
</dbReference>
<evidence type="ECO:0000313" key="4">
    <source>
        <dbReference type="Proteomes" id="UP000184184"/>
    </source>
</evidence>
<evidence type="ECO:0000259" key="2">
    <source>
        <dbReference type="SMART" id="SM00646"/>
    </source>
</evidence>
<feature type="domain" description="MurNAc-LAA" evidence="2">
    <location>
        <begin position="87"/>
        <end position="257"/>
    </location>
</feature>
<dbReference type="OrthoDB" id="9787225at2"/>
<dbReference type="Proteomes" id="UP000184184">
    <property type="component" value="Unassembled WGS sequence"/>
</dbReference>
<dbReference type="EMBL" id="FRCZ01000001">
    <property type="protein sequence ID" value="SHM60869.1"/>
    <property type="molecule type" value="Genomic_DNA"/>
</dbReference>
<proteinExistence type="predicted"/>
<dbReference type="GO" id="GO:0030288">
    <property type="term" value="C:outer membrane-bounded periplasmic space"/>
    <property type="evidence" value="ECO:0007669"/>
    <property type="project" value="TreeGrafter"/>
</dbReference>
<sequence>MKYKKIIITYLFAFISFLVIGIQVEASKRIVIDPGHGGWDPGAVNYNVQEKDINLELSRLIKDRLDPFTEVILTRNGDEYLSLEERADFANVKNADLFLSIHHDSNYYSSAQGISTHFSSYRANIQSDDYYVKYNGKTYDYLYEKKVNGESYIFYSDNGKTKKAHVNNIIVYDKKPFHSVVQESQQLSLDIADALASLGFKKRYTSSGSKDHNLYVTRHTNMASILIENGFTSNLEDLFKIKNNQEQMALKIANSIINYYKLGTPVITSFGADKTSPQRVDERIIVNAKATSGEPVEYKFWQENVDTGEWTLLQNYSSDTNIGWEPSVAGNYKLVVQVREQGSTKSYQTYKSLHYVIEDPKPTITKFEGDKASPQSINERIIVNAKATNENPVEYKFWQKNLDTGEWTLIQNYSTDTNIGWEPTIAGNYQLVVHVREQGSTTPYQSYKTLNYVISKPNITEFEADKASPQLINERIIVNAKATSNNPVEYKFWQENLDTGEWTLIQNYSTDTNIGWEPSVAGNYKLVVHVREQGTTEPYQSYKTLNYVIEKPKPVISSFKADKASPQPVNERIMVSAQATDSNPVEYKFWQENLDTGEWTLIQNYSSDTNIEWNPSVAGNYKLVVHVREQGSTEPYQVYSTISYTVDNLELSITSFEADKASPQPVNERIIVNAKATSKNPVEYKFWQKNIDTGEWILIQNYSSDTNIGWKPSVAGNYKLVVHVREQGSTNAYQAYEVLTYKIN</sequence>
<keyword evidence="4" id="KW-1185">Reference proteome</keyword>
<dbReference type="Pfam" id="PF07495">
    <property type="entry name" value="Y_Y_Y"/>
    <property type="match status" value="2"/>
</dbReference>
<dbReference type="PANTHER" id="PTHR30404:SF0">
    <property type="entry name" value="N-ACETYLMURAMOYL-L-ALANINE AMIDASE AMIC"/>
    <property type="match status" value="1"/>
</dbReference>
<dbReference type="InterPro" id="IPR050695">
    <property type="entry name" value="N-acetylmuramoyl_amidase_3"/>
</dbReference>
<dbReference type="SMART" id="SM00646">
    <property type="entry name" value="Ami_3"/>
    <property type="match status" value="1"/>
</dbReference>
<protein>
    <submittedName>
        <fullName evidence="3">N-acetylmuramoyl-L-alanine amidase</fullName>
    </submittedName>
</protein>
<name>A0A1M7K6E8_9BACI</name>
<dbReference type="InterPro" id="IPR002508">
    <property type="entry name" value="MurNAc-LAA_cat"/>
</dbReference>
<dbReference type="Gene3D" id="3.40.630.40">
    <property type="entry name" value="Zn-dependent exopeptidases"/>
    <property type="match status" value="1"/>
</dbReference>
<organism evidence="3 4">
    <name type="scientific">Gracilibacillus kekensis</name>
    <dbReference type="NCBI Taxonomy" id="1027249"/>
    <lineage>
        <taxon>Bacteria</taxon>
        <taxon>Bacillati</taxon>
        <taxon>Bacillota</taxon>
        <taxon>Bacilli</taxon>
        <taxon>Bacillales</taxon>
        <taxon>Bacillaceae</taxon>
        <taxon>Gracilibacillus</taxon>
    </lineage>
</organism>
<dbReference type="Gene3D" id="3.40.1350.20">
    <property type="match status" value="1"/>
</dbReference>
<accession>A0A1M7K6E8</accession>
<evidence type="ECO:0000256" key="1">
    <source>
        <dbReference type="ARBA" id="ARBA00022801"/>
    </source>
</evidence>
<dbReference type="AlphaFoldDB" id="A0A1M7K6E8"/>
<keyword evidence="1" id="KW-0378">Hydrolase</keyword>
<dbReference type="GO" id="GO:0008745">
    <property type="term" value="F:N-acetylmuramoyl-L-alanine amidase activity"/>
    <property type="evidence" value="ECO:0007669"/>
    <property type="project" value="InterPro"/>
</dbReference>
<gene>
    <name evidence="3" type="ORF">SAMN05216179_0595</name>
</gene>
<dbReference type="InterPro" id="IPR011123">
    <property type="entry name" value="Y_Y_Y"/>
</dbReference>
<dbReference type="PANTHER" id="PTHR30404">
    <property type="entry name" value="N-ACETYLMURAMOYL-L-ALANINE AMIDASE"/>
    <property type="match status" value="1"/>
</dbReference>
<dbReference type="STRING" id="1027249.SAMN05216179_0595"/>
<dbReference type="Pfam" id="PF01520">
    <property type="entry name" value="Amidase_3"/>
    <property type="match status" value="1"/>
</dbReference>
<dbReference type="GO" id="GO:0009253">
    <property type="term" value="P:peptidoglycan catabolic process"/>
    <property type="evidence" value="ECO:0007669"/>
    <property type="project" value="InterPro"/>
</dbReference>
<dbReference type="CDD" id="cd02696">
    <property type="entry name" value="MurNAc-LAA"/>
    <property type="match status" value="1"/>
</dbReference>
<dbReference type="SUPFAM" id="SSF53187">
    <property type="entry name" value="Zn-dependent exopeptidases"/>
    <property type="match status" value="1"/>
</dbReference>
<evidence type="ECO:0000313" key="3">
    <source>
        <dbReference type="EMBL" id="SHM60869.1"/>
    </source>
</evidence>
<reference evidence="3 4" key="1">
    <citation type="submission" date="2016-11" db="EMBL/GenBank/DDBJ databases">
        <authorList>
            <person name="Jaros S."/>
            <person name="Januszkiewicz K."/>
            <person name="Wedrychowicz H."/>
        </authorList>
    </citation>
    <scope>NUCLEOTIDE SEQUENCE [LARGE SCALE GENOMIC DNA]</scope>
    <source>
        <strain evidence="3 4">CGMCC 1.10681</strain>
    </source>
</reference>